<keyword evidence="2" id="KW-1185">Reference proteome</keyword>
<dbReference type="AlphaFoldDB" id="A0A8K0W8J7"/>
<accession>A0A8K0W8J7</accession>
<dbReference type="Proteomes" id="UP000813427">
    <property type="component" value="Unassembled WGS sequence"/>
</dbReference>
<organism evidence="1 2">
    <name type="scientific">Fusarium tricinctum</name>
    <dbReference type="NCBI Taxonomy" id="61284"/>
    <lineage>
        <taxon>Eukaryota</taxon>
        <taxon>Fungi</taxon>
        <taxon>Dikarya</taxon>
        <taxon>Ascomycota</taxon>
        <taxon>Pezizomycotina</taxon>
        <taxon>Sordariomycetes</taxon>
        <taxon>Hypocreomycetidae</taxon>
        <taxon>Hypocreales</taxon>
        <taxon>Nectriaceae</taxon>
        <taxon>Fusarium</taxon>
        <taxon>Fusarium tricinctum species complex</taxon>
    </lineage>
</organism>
<evidence type="ECO:0000313" key="2">
    <source>
        <dbReference type="Proteomes" id="UP000813427"/>
    </source>
</evidence>
<reference evidence="1" key="1">
    <citation type="journal article" date="2021" name="Nat. Commun.">
        <title>Genetic determinants of endophytism in the Arabidopsis root mycobiome.</title>
        <authorList>
            <person name="Mesny F."/>
            <person name="Miyauchi S."/>
            <person name="Thiergart T."/>
            <person name="Pickel B."/>
            <person name="Atanasova L."/>
            <person name="Karlsson M."/>
            <person name="Huettel B."/>
            <person name="Barry K.W."/>
            <person name="Haridas S."/>
            <person name="Chen C."/>
            <person name="Bauer D."/>
            <person name="Andreopoulos W."/>
            <person name="Pangilinan J."/>
            <person name="LaButti K."/>
            <person name="Riley R."/>
            <person name="Lipzen A."/>
            <person name="Clum A."/>
            <person name="Drula E."/>
            <person name="Henrissat B."/>
            <person name="Kohler A."/>
            <person name="Grigoriev I.V."/>
            <person name="Martin F.M."/>
            <person name="Hacquard S."/>
        </authorList>
    </citation>
    <scope>NUCLEOTIDE SEQUENCE</scope>
    <source>
        <strain evidence="1">MPI-SDFR-AT-0068</strain>
    </source>
</reference>
<dbReference type="EMBL" id="JAGPXF010000007">
    <property type="protein sequence ID" value="KAH7236217.1"/>
    <property type="molecule type" value="Genomic_DNA"/>
</dbReference>
<name>A0A8K0W8J7_9HYPO</name>
<comment type="caution">
    <text evidence="1">The sequence shown here is derived from an EMBL/GenBank/DDBJ whole genome shotgun (WGS) entry which is preliminary data.</text>
</comment>
<evidence type="ECO:0000313" key="1">
    <source>
        <dbReference type="EMBL" id="KAH7236217.1"/>
    </source>
</evidence>
<protein>
    <submittedName>
        <fullName evidence="1">Uncharacterized protein</fullName>
    </submittedName>
</protein>
<sequence>MRPNTNTNMKWTTAPYAVEIKVPAWLLDKLKDKYKLLWNATGAILKRDVIYAHPEFAGHFETSGADRVLRLSGACSCSANILVFYLLTGTYQDISGRCGCDNFLERRTDRGFHRPLRANMLAIKYDLHELSTMAKREFHKEGNQLKLKEILQILCDIRWFESDDNEEKDLVEYLFERAASIRPGEENETIVLKDYLDDEEWSYEAMFNSVLKKRAEMQALKRQAS</sequence>
<proteinExistence type="predicted"/>
<gene>
    <name evidence="1" type="ORF">BKA59DRAFT_548973</name>
</gene>